<organism evidence="10 11">
    <name type="scientific">Pantoea anthophila</name>
    <dbReference type="NCBI Taxonomy" id="470931"/>
    <lineage>
        <taxon>Bacteria</taxon>
        <taxon>Pseudomonadati</taxon>
        <taxon>Pseudomonadota</taxon>
        <taxon>Gammaproteobacteria</taxon>
        <taxon>Enterobacterales</taxon>
        <taxon>Erwiniaceae</taxon>
        <taxon>Pantoea</taxon>
    </lineage>
</organism>
<comment type="similarity">
    <text evidence="2 7">Belongs to the histone-like protein H-NS family.</text>
</comment>
<dbReference type="InterPro" id="IPR037150">
    <property type="entry name" value="H-NS_C_dom_sf"/>
</dbReference>
<dbReference type="PANTHER" id="PTHR38097:SF1">
    <property type="entry name" value="DNA-BINDING PROTEIN H-NS"/>
    <property type="match status" value="1"/>
</dbReference>
<dbReference type="InterPro" id="IPR054180">
    <property type="entry name" value="H-NS-like_N"/>
</dbReference>
<dbReference type="EMBL" id="VHIZ01000056">
    <property type="protein sequence ID" value="TPV22411.1"/>
    <property type="molecule type" value="Genomic_DNA"/>
</dbReference>
<dbReference type="SMART" id="SM00528">
    <property type="entry name" value="HNS"/>
    <property type="match status" value="1"/>
</dbReference>
<dbReference type="InterPro" id="IPR001801">
    <property type="entry name" value="Histone_HNS"/>
</dbReference>
<keyword evidence="4" id="KW-0805">Transcription regulation</keyword>
<reference evidence="10 11" key="1">
    <citation type="submission" date="2019-06" db="EMBL/GenBank/DDBJ databases">
        <title>Taxogenomics and systematics of the genus Pantoea.</title>
        <authorList>
            <person name="Tambong J.T."/>
        </authorList>
    </citation>
    <scope>NUCLEOTIDE SEQUENCE [LARGE SCALE GENOMIC DNA]</scope>
    <source>
        <strain evidence="10 11">LMG 2558</strain>
    </source>
</reference>
<comment type="caution">
    <text evidence="10">The sequence shown here is derived from an EMBL/GenBank/DDBJ whole genome shotgun (WGS) entry which is preliminary data.</text>
</comment>
<dbReference type="Gene3D" id="4.10.430.10">
    <property type="entry name" value="Histone-like protein H-NS, C-terminal domain"/>
    <property type="match status" value="1"/>
</dbReference>
<evidence type="ECO:0000256" key="1">
    <source>
        <dbReference type="ARBA" id="ARBA00004453"/>
    </source>
</evidence>
<dbReference type="RefSeq" id="WP_140925473.1">
    <property type="nucleotide sequence ID" value="NZ_VHIZ01000056.1"/>
</dbReference>
<dbReference type="Pfam" id="PF22470">
    <property type="entry name" value="Histone_HNS_N"/>
    <property type="match status" value="1"/>
</dbReference>
<dbReference type="InterPro" id="IPR027444">
    <property type="entry name" value="H-NS_C_dom"/>
</dbReference>
<evidence type="ECO:0000256" key="3">
    <source>
        <dbReference type="ARBA" id="ARBA00022490"/>
    </source>
</evidence>
<evidence type="ECO:0000313" key="11">
    <source>
        <dbReference type="Proteomes" id="UP000316142"/>
    </source>
</evidence>
<protein>
    <recommendedName>
        <fullName evidence="7">DNA-binding protein</fullName>
    </recommendedName>
</protein>
<evidence type="ECO:0000256" key="5">
    <source>
        <dbReference type="ARBA" id="ARBA00023125"/>
    </source>
</evidence>
<dbReference type="Pfam" id="PF00816">
    <property type="entry name" value="Histone_HNS"/>
    <property type="match status" value="1"/>
</dbReference>
<evidence type="ECO:0000256" key="7">
    <source>
        <dbReference type="PIRNR" id="PIRNR002096"/>
    </source>
</evidence>
<name>A0ABY2Z7I0_9GAMM</name>
<dbReference type="InterPro" id="IPR027454">
    <property type="entry name" value="Histone_HNS_N"/>
</dbReference>
<sequence length="135" mass="15604">MSEALKVLNNIRTLRAQAREYSIETLEEMLEKLDVVVKERREEESHFQAENEERARKLNQYREMLLADGIDPSELVSMLTDNRATAKSKRSVRPAKYGYTDEKGESKTWTGQGRTPAIIKKALEEEGKKLDDFLL</sequence>
<evidence type="ECO:0000256" key="2">
    <source>
        <dbReference type="ARBA" id="ARBA00010610"/>
    </source>
</evidence>
<evidence type="ECO:0000259" key="9">
    <source>
        <dbReference type="SMART" id="SM00528"/>
    </source>
</evidence>
<accession>A0ABY2Z7I0</accession>
<gene>
    <name evidence="10" type="ORF">FJW00_19765</name>
</gene>
<keyword evidence="3" id="KW-0963">Cytoplasm</keyword>
<evidence type="ECO:0000256" key="8">
    <source>
        <dbReference type="SAM" id="MobiDB-lite"/>
    </source>
</evidence>
<dbReference type="GO" id="GO:0003677">
    <property type="term" value="F:DNA binding"/>
    <property type="evidence" value="ECO:0007669"/>
    <property type="project" value="UniProtKB-KW"/>
</dbReference>
<keyword evidence="11" id="KW-1185">Reference proteome</keyword>
<keyword evidence="5 7" id="KW-0238">DNA-binding</keyword>
<evidence type="ECO:0000313" key="10">
    <source>
        <dbReference type="EMBL" id="TPV22411.1"/>
    </source>
</evidence>
<dbReference type="NCBIfam" id="NF008193">
    <property type="entry name" value="PRK10947.1"/>
    <property type="match status" value="1"/>
</dbReference>
<dbReference type="SUPFAM" id="SSF81273">
    <property type="entry name" value="H-NS histone-like proteins"/>
    <property type="match status" value="2"/>
</dbReference>
<evidence type="ECO:0000256" key="4">
    <source>
        <dbReference type="ARBA" id="ARBA00023015"/>
    </source>
</evidence>
<evidence type="ECO:0000256" key="6">
    <source>
        <dbReference type="ARBA" id="ARBA00023163"/>
    </source>
</evidence>
<feature type="region of interest" description="Disordered" evidence="8">
    <location>
        <begin position="97"/>
        <end position="116"/>
    </location>
</feature>
<dbReference type="PIRSF" id="PIRSF002096">
    <property type="entry name" value="HnS"/>
    <property type="match status" value="1"/>
</dbReference>
<keyword evidence="6" id="KW-0804">Transcription</keyword>
<dbReference type="Proteomes" id="UP000316142">
    <property type="component" value="Unassembled WGS sequence"/>
</dbReference>
<comment type="subcellular location">
    <subcellularLocation>
        <location evidence="1">Cytoplasm</location>
        <location evidence="1">Nucleoid</location>
    </subcellularLocation>
</comment>
<dbReference type="PANTHER" id="PTHR38097">
    <property type="match status" value="1"/>
</dbReference>
<dbReference type="Gene3D" id="1.10.287.1050">
    <property type="entry name" value="H-NS histone-like proteins"/>
    <property type="match status" value="1"/>
</dbReference>
<proteinExistence type="inferred from homology"/>
<feature type="domain" description="DNA-binding protein H-NS-like C-terminal" evidence="9">
    <location>
        <begin position="87"/>
        <end position="135"/>
    </location>
</feature>